<dbReference type="SUPFAM" id="SSF46548">
    <property type="entry name" value="alpha-helical ferredoxin"/>
    <property type="match status" value="1"/>
</dbReference>
<keyword evidence="6" id="KW-0812">Transmembrane</keyword>
<evidence type="ECO:0000313" key="9">
    <source>
        <dbReference type="Proteomes" id="UP000187012"/>
    </source>
</evidence>
<dbReference type="OrthoDB" id="9794954at2"/>
<keyword evidence="9" id="KW-1185">Reference proteome</keyword>
<protein>
    <submittedName>
        <fullName evidence="8">Putative membrane protein</fullName>
    </submittedName>
</protein>
<keyword evidence="3" id="KW-0560">Oxidoreductase</keyword>
<reference evidence="8 9" key="1">
    <citation type="submission" date="2016-12" db="EMBL/GenBank/DDBJ databases">
        <authorList>
            <person name="Song W.-J."/>
            <person name="Kurnit D.M."/>
        </authorList>
    </citation>
    <scope>NUCLEOTIDE SEQUENCE [LARGE SCALE GENOMIC DNA]</scope>
    <source>
        <strain evidence="8 9">STM7296</strain>
    </source>
</reference>
<evidence type="ECO:0000256" key="4">
    <source>
        <dbReference type="ARBA" id="ARBA00023004"/>
    </source>
</evidence>
<dbReference type="InterPro" id="IPR017900">
    <property type="entry name" value="4Fe4S_Fe_S_CS"/>
</dbReference>
<feature type="transmembrane region" description="Helical" evidence="6">
    <location>
        <begin position="137"/>
        <end position="156"/>
    </location>
</feature>
<name>A0A1N7SG71_9BURK</name>
<dbReference type="PANTHER" id="PTHR43255">
    <property type="entry name" value="IRON-SULFUR-BINDING OXIDOREDUCTASE FADF-RELATED-RELATED"/>
    <property type="match status" value="1"/>
</dbReference>
<keyword evidence="6" id="KW-1133">Transmembrane helix</keyword>
<dbReference type="PANTHER" id="PTHR43255:SF1">
    <property type="entry name" value="IRON-SULFUR-BINDING OXIDOREDUCTASE FADF-RELATED"/>
    <property type="match status" value="1"/>
</dbReference>
<feature type="domain" description="4Fe-4S ferredoxin-type" evidence="7">
    <location>
        <begin position="253"/>
        <end position="283"/>
    </location>
</feature>
<dbReference type="PROSITE" id="PS51379">
    <property type="entry name" value="4FE4S_FER_2"/>
    <property type="match status" value="2"/>
</dbReference>
<sequence>MSPVFVITVLLWMSIAGLVFALARRAAYWREGRATATGAYGWTNLLSIPKRYFVDLHHVVARDPYIARTHVATAGGAILAMALVFVNYGLAIYSPWLDRLILLAALVMLVGAVFVWRRRHGAKAVPARLSRGPWDHLPLLLGSFALGLVLFVVLPATAMSGALAVVVALLIGAGAFTMTFGAARGGPMKHALAGLLHLAFHPRQERFAGRHNAGHDSGHDSDHNADVVPPTALKAPLLDAKEYGVGKPVEFRWNQLLSFDACVQCGKCEAACPAFAAGQPLNPKKLIQDLVTGMVGGTDAGYAGSPTPGIEIGKHAGAPGKPLISSLIEADTLWSCTTCRACVQECPMLIEHVDAIVDMRRNQTLVEGRVPGKGPLTLANLRETGSSNGYDIGARYDWAVDLQVQVAQPGRHVDVLLIAGEGAFDMRYQRTLRALVKVLNRAGIDYAVLGGVETDTGDTARRLGDEATFQQLAHQLIGTLARYSFSKIVTADPHVLHSLRNEYRALGGFYEVQHHTALIEQLVASGKLSPRAVAAFTERKITYHDPCYLGRYNGETEAPRRLLKSIGIKVVEMERNGMRGRCCGGGGGAPLTDIPGKRRIPDIRIDDARATGAEIVAVGCPNCTAMLEGVVGPRPEVLDVAELVAAALE</sequence>
<dbReference type="RefSeq" id="WP_094782337.1">
    <property type="nucleotide sequence ID" value="NZ_CYGX02000064.1"/>
</dbReference>
<evidence type="ECO:0000256" key="6">
    <source>
        <dbReference type="SAM" id="Phobius"/>
    </source>
</evidence>
<dbReference type="InterPro" id="IPR017896">
    <property type="entry name" value="4Fe4S_Fe-S-bd"/>
</dbReference>
<evidence type="ECO:0000256" key="2">
    <source>
        <dbReference type="ARBA" id="ARBA00022723"/>
    </source>
</evidence>
<dbReference type="GO" id="GO:0005886">
    <property type="term" value="C:plasma membrane"/>
    <property type="evidence" value="ECO:0007669"/>
    <property type="project" value="TreeGrafter"/>
</dbReference>
<feature type="domain" description="4Fe-4S ferredoxin-type" evidence="7">
    <location>
        <begin position="326"/>
        <end position="355"/>
    </location>
</feature>
<proteinExistence type="predicted"/>
<dbReference type="InterPro" id="IPR004017">
    <property type="entry name" value="Cys_rich_dom"/>
</dbReference>
<feature type="transmembrane region" description="Helical" evidence="6">
    <location>
        <begin position="6"/>
        <end position="23"/>
    </location>
</feature>
<dbReference type="AlphaFoldDB" id="A0A1N7SG71"/>
<dbReference type="GO" id="GO:0046872">
    <property type="term" value="F:metal ion binding"/>
    <property type="evidence" value="ECO:0007669"/>
    <property type="project" value="UniProtKB-KW"/>
</dbReference>
<dbReference type="EMBL" id="CYGX02000064">
    <property type="protein sequence ID" value="SIT46396.1"/>
    <property type="molecule type" value="Genomic_DNA"/>
</dbReference>
<gene>
    <name evidence="8" type="ORF">BN2475_640077</name>
</gene>
<dbReference type="Gene3D" id="1.10.1060.10">
    <property type="entry name" value="Alpha-helical ferredoxin"/>
    <property type="match status" value="1"/>
</dbReference>
<accession>A0A1N7SG71</accession>
<dbReference type="STRING" id="1247936.BN2475_640077"/>
<organism evidence="8 9">
    <name type="scientific">Paraburkholderia ribeironis</name>
    <dbReference type="NCBI Taxonomy" id="1247936"/>
    <lineage>
        <taxon>Bacteria</taxon>
        <taxon>Pseudomonadati</taxon>
        <taxon>Pseudomonadota</taxon>
        <taxon>Betaproteobacteria</taxon>
        <taxon>Burkholderiales</taxon>
        <taxon>Burkholderiaceae</taxon>
        <taxon>Paraburkholderia</taxon>
    </lineage>
</organism>
<keyword evidence="6" id="KW-0472">Membrane</keyword>
<evidence type="ECO:0000256" key="1">
    <source>
        <dbReference type="ARBA" id="ARBA00022485"/>
    </source>
</evidence>
<dbReference type="FunFam" id="1.10.1060.10:FF:000014">
    <property type="entry name" value="DgcB, Dimethylglycine catabolism"/>
    <property type="match status" value="1"/>
</dbReference>
<dbReference type="InterPro" id="IPR021872">
    <property type="entry name" value="Csal_0991-like_N"/>
</dbReference>
<dbReference type="GO" id="GO:0051539">
    <property type="term" value="F:4 iron, 4 sulfur cluster binding"/>
    <property type="evidence" value="ECO:0007669"/>
    <property type="project" value="UniProtKB-KW"/>
</dbReference>
<feature type="transmembrane region" description="Helical" evidence="6">
    <location>
        <begin position="99"/>
        <end position="116"/>
    </location>
</feature>
<dbReference type="Pfam" id="PF02754">
    <property type="entry name" value="CCG"/>
    <property type="match status" value="2"/>
</dbReference>
<dbReference type="Pfam" id="PF13183">
    <property type="entry name" value="Fer4_8"/>
    <property type="match status" value="1"/>
</dbReference>
<dbReference type="InterPro" id="IPR009051">
    <property type="entry name" value="Helical_ferredxn"/>
</dbReference>
<evidence type="ECO:0000259" key="7">
    <source>
        <dbReference type="PROSITE" id="PS51379"/>
    </source>
</evidence>
<dbReference type="Pfam" id="PF11982">
    <property type="entry name" value="DUF3483"/>
    <property type="match status" value="1"/>
</dbReference>
<keyword evidence="5" id="KW-0411">Iron-sulfur</keyword>
<keyword evidence="2" id="KW-0479">Metal-binding</keyword>
<keyword evidence="4" id="KW-0408">Iron</keyword>
<dbReference type="Proteomes" id="UP000187012">
    <property type="component" value="Unassembled WGS sequence"/>
</dbReference>
<evidence type="ECO:0000256" key="3">
    <source>
        <dbReference type="ARBA" id="ARBA00023002"/>
    </source>
</evidence>
<dbReference type="GO" id="GO:0016491">
    <property type="term" value="F:oxidoreductase activity"/>
    <property type="evidence" value="ECO:0007669"/>
    <property type="project" value="UniProtKB-KW"/>
</dbReference>
<feature type="transmembrane region" description="Helical" evidence="6">
    <location>
        <begin position="71"/>
        <end position="93"/>
    </location>
</feature>
<evidence type="ECO:0000256" key="5">
    <source>
        <dbReference type="ARBA" id="ARBA00023014"/>
    </source>
</evidence>
<evidence type="ECO:0000313" key="8">
    <source>
        <dbReference type="EMBL" id="SIT46396.1"/>
    </source>
</evidence>
<keyword evidence="1" id="KW-0004">4Fe-4S</keyword>
<feature type="transmembrane region" description="Helical" evidence="6">
    <location>
        <begin position="162"/>
        <end position="183"/>
    </location>
</feature>
<dbReference type="InterPro" id="IPR051460">
    <property type="entry name" value="HdrC_iron-sulfur_subunit"/>
</dbReference>
<dbReference type="PROSITE" id="PS00198">
    <property type="entry name" value="4FE4S_FER_1"/>
    <property type="match status" value="1"/>
</dbReference>